<name>A0ABT5AMZ4_9CYAN</name>
<evidence type="ECO:0000313" key="4">
    <source>
        <dbReference type="EMBL" id="MDB9538683.1"/>
    </source>
</evidence>
<evidence type="ECO:0000313" key="5">
    <source>
        <dbReference type="Proteomes" id="UP001212499"/>
    </source>
</evidence>
<keyword evidence="3" id="KW-0472">Membrane</keyword>
<keyword evidence="5" id="KW-1185">Reference proteome</keyword>
<dbReference type="RefSeq" id="WP_271731297.1">
    <property type="nucleotide sequence ID" value="NZ_JANQDP010000039.1"/>
</dbReference>
<accession>A0ABT5AMZ4</accession>
<reference evidence="4 5" key="1">
    <citation type="submission" date="2023-01" db="EMBL/GenBank/DDBJ databases">
        <title>Genomes from the Australian National Cyanobacteria Reference Collection.</title>
        <authorList>
            <person name="Willis A."/>
            <person name="Lee E.M.F."/>
        </authorList>
    </citation>
    <scope>NUCLEOTIDE SEQUENCE [LARGE SCALE GENOMIC DNA]</scope>
    <source>
        <strain evidence="4 5">CS-1033</strain>
    </source>
</reference>
<dbReference type="EMBL" id="JAQMUH010000040">
    <property type="protein sequence ID" value="MDB9538683.1"/>
    <property type="molecule type" value="Genomic_DNA"/>
</dbReference>
<evidence type="ECO:0000256" key="2">
    <source>
        <dbReference type="SAM" id="MobiDB-lite"/>
    </source>
</evidence>
<feature type="region of interest" description="Disordered" evidence="2">
    <location>
        <begin position="85"/>
        <end position="113"/>
    </location>
</feature>
<keyword evidence="1" id="KW-0175">Coiled coil</keyword>
<proteinExistence type="predicted"/>
<feature type="region of interest" description="Disordered" evidence="2">
    <location>
        <begin position="1"/>
        <end position="23"/>
    </location>
</feature>
<keyword evidence="3" id="KW-0812">Transmembrane</keyword>
<feature type="transmembrane region" description="Helical" evidence="3">
    <location>
        <begin position="150"/>
        <end position="175"/>
    </location>
</feature>
<gene>
    <name evidence="4" type="ORF">PN457_03210</name>
</gene>
<protein>
    <submittedName>
        <fullName evidence="4">Uncharacterized protein</fullName>
    </submittedName>
</protein>
<feature type="coiled-coil region" evidence="1">
    <location>
        <begin position="37"/>
        <end position="71"/>
    </location>
</feature>
<comment type="caution">
    <text evidence="4">The sequence shown here is derived from an EMBL/GenBank/DDBJ whole genome shotgun (WGS) entry which is preliminary data.</text>
</comment>
<sequence>MQTTPTSVHGHPAKPPTSQNYPTSVPLYVYRQLATELQLTQVKLETITSQNHQLERENQLLRQEITKVVQSFSHLQNYVNTGFNPSHPQATRATGEASSPAPVANQTSHHPELSTPVEINHQIPTTFYIEEQPVNHYPPIEKKVKQLSSWWLAMNIVLLMLTAFGAAYLIVPLVFEAQNP</sequence>
<dbReference type="Proteomes" id="UP001212499">
    <property type="component" value="Unassembled WGS sequence"/>
</dbReference>
<organism evidence="4 5">
    <name type="scientific">Anabaenopsis arnoldii</name>
    <dbReference type="NCBI Taxonomy" id="2152938"/>
    <lineage>
        <taxon>Bacteria</taxon>
        <taxon>Bacillati</taxon>
        <taxon>Cyanobacteriota</taxon>
        <taxon>Cyanophyceae</taxon>
        <taxon>Nostocales</taxon>
        <taxon>Nodulariaceae</taxon>
        <taxon>Anabaenopsis</taxon>
    </lineage>
</organism>
<keyword evidence="3" id="KW-1133">Transmembrane helix</keyword>
<evidence type="ECO:0000256" key="1">
    <source>
        <dbReference type="SAM" id="Coils"/>
    </source>
</evidence>
<evidence type="ECO:0000256" key="3">
    <source>
        <dbReference type="SAM" id="Phobius"/>
    </source>
</evidence>